<feature type="binding site" evidence="5">
    <location>
        <begin position="220"/>
        <end position="223"/>
    </location>
    <ligand>
        <name>pyridoxal 5'-phosphate</name>
        <dbReference type="ChEBI" id="CHEBI:597326"/>
    </ligand>
</feature>
<dbReference type="GO" id="GO:0003992">
    <property type="term" value="F:N2-acetyl-L-ornithine:2-oxoglutarate 5-aminotransferase activity"/>
    <property type="evidence" value="ECO:0007669"/>
    <property type="project" value="UniProtKB-UniRule"/>
</dbReference>
<protein>
    <recommendedName>
        <fullName evidence="5">Acetylornithine aminotransferase</fullName>
        <shortName evidence="5">ACOAT</shortName>
        <ecNumber evidence="5">2.6.1.11</ecNumber>
    </recommendedName>
</protein>
<dbReference type="RefSeq" id="WP_262395617.1">
    <property type="nucleotide sequence ID" value="NZ_JACRTD010000007.1"/>
</dbReference>
<evidence type="ECO:0000313" key="7">
    <source>
        <dbReference type="Proteomes" id="UP000623678"/>
    </source>
</evidence>
<dbReference type="PANTHER" id="PTHR11986">
    <property type="entry name" value="AMINOTRANSFERASE CLASS III"/>
    <property type="match status" value="1"/>
</dbReference>
<dbReference type="InterPro" id="IPR015424">
    <property type="entry name" value="PyrdxlP-dep_Trfase"/>
</dbReference>
<dbReference type="Pfam" id="PF00202">
    <property type="entry name" value="Aminotran_3"/>
    <property type="match status" value="1"/>
</dbReference>
<evidence type="ECO:0000256" key="4">
    <source>
        <dbReference type="ARBA" id="ARBA00022898"/>
    </source>
</evidence>
<feature type="binding site" evidence="5">
    <location>
        <position position="277"/>
    </location>
    <ligand>
        <name>N(2)-acetyl-L-ornithine</name>
        <dbReference type="ChEBI" id="CHEBI:57805"/>
    </ligand>
</feature>
<dbReference type="NCBIfam" id="TIGR00707">
    <property type="entry name" value="argD"/>
    <property type="match status" value="1"/>
</dbReference>
<comment type="catalytic activity">
    <reaction evidence="5">
        <text>N(2)-acetyl-L-ornithine + 2-oxoglutarate = N-acetyl-L-glutamate 5-semialdehyde + L-glutamate</text>
        <dbReference type="Rhea" id="RHEA:18049"/>
        <dbReference type="ChEBI" id="CHEBI:16810"/>
        <dbReference type="ChEBI" id="CHEBI:29123"/>
        <dbReference type="ChEBI" id="CHEBI:29985"/>
        <dbReference type="ChEBI" id="CHEBI:57805"/>
        <dbReference type="EC" id="2.6.1.11"/>
    </reaction>
</comment>
<dbReference type="GO" id="GO:0006526">
    <property type="term" value="P:L-arginine biosynthetic process"/>
    <property type="evidence" value="ECO:0007669"/>
    <property type="project" value="UniProtKB-UniRule"/>
</dbReference>
<dbReference type="GO" id="GO:0005737">
    <property type="term" value="C:cytoplasm"/>
    <property type="evidence" value="ECO:0007669"/>
    <property type="project" value="UniProtKB-SubCell"/>
</dbReference>
<comment type="caution">
    <text evidence="6">The sequence shown here is derived from an EMBL/GenBank/DDBJ whole genome shotgun (WGS) entry which is preliminary data.</text>
</comment>
<comment type="subcellular location">
    <subcellularLocation>
        <location evidence="5">Cytoplasm</location>
    </subcellularLocation>
</comment>
<evidence type="ECO:0000256" key="3">
    <source>
        <dbReference type="ARBA" id="ARBA00022679"/>
    </source>
</evidence>
<keyword evidence="5" id="KW-0963">Cytoplasm</keyword>
<dbReference type="InterPro" id="IPR050103">
    <property type="entry name" value="Class-III_PLP-dep_AT"/>
</dbReference>
<evidence type="ECO:0000256" key="1">
    <source>
        <dbReference type="ARBA" id="ARBA00022576"/>
    </source>
</evidence>
<dbReference type="AlphaFoldDB" id="A0A926ET71"/>
<comment type="similarity">
    <text evidence="5">Belongs to the class-III pyridoxal-phosphate-dependent aminotransferase family. ArgD subfamily.</text>
</comment>
<dbReference type="PIRSF" id="PIRSF000521">
    <property type="entry name" value="Transaminase_4ab_Lys_Orn"/>
    <property type="match status" value="1"/>
</dbReference>
<dbReference type="InterPro" id="IPR015422">
    <property type="entry name" value="PyrdxlP-dep_Trfase_small"/>
</dbReference>
<dbReference type="Gene3D" id="3.40.640.10">
    <property type="entry name" value="Type I PLP-dependent aspartate aminotransferase-like (Major domain)"/>
    <property type="match status" value="1"/>
</dbReference>
<dbReference type="SUPFAM" id="SSF53383">
    <property type="entry name" value="PLP-dependent transferases"/>
    <property type="match status" value="1"/>
</dbReference>
<dbReference type="InterPro" id="IPR015421">
    <property type="entry name" value="PyrdxlP-dep_Trfase_major"/>
</dbReference>
<keyword evidence="5" id="KW-0055">Arginine biosynthesis</keyword>
<feature type="modified residue" description="N6-(pyridoxal phosphate)lysine" evidence="5">
    <location>
        <position position="249"/>
    </location>
</feature>
<dbReference type="GO" id="GO:0030170">
    <property type="term" value="F:pyridoxal phosphate binding"/>
    <property type="evidence" value="ECO:0007669"/>
    <property type="project" value="InterPro"/>
</dbReference>
<dbReference type="InterPro" id="IPR005814">
    <property type="entry name" value="Aminotrans_3"/>
</dbReference>
<comment type="cofactor">
    <cofactor evidence="5">
        <name>pyridoxal 5'-phosphate</name>
        <dbReference type="ChEBI" id="CHEBI:597326"/>
    </cofactor>
    <text evidence="5">Binds 1 pyridoxal phosphate per subunit.</text>
</comment>
<dbReference type="CDD" id="cd00610">
    <property type="entry name" value="OAT_like"/>
    <property type="match status" value="1"/>
</dbReference>
<reference evidence="6" key="1">
    <citation type="submission" date="2020-08" db="EMBL/GenBank/DDBJ databases">
        <title>Genome public.</title>
        <authorList>
            <person name="Liu C."/>
            <person name="Sun Q."/>
        </authorList>
    </citation>
    <scope>NUCLEOTIDE SEQUENCE</scope>
    <source>
        <strain evidence="6">NSJ-64</strain>
    </source>
</reference>
<evidence type="ECO:0000256" key="5">
    <source>
        <dbReference type="HAMAP-Rule" id="MF_01107"/>
    </source>
</evidence>
<proteinExistence type="inferred from homology"/>
<dbReference type="InterPro" id="IPR049704">
    <property type="entry name" value="Aminotrans_3_PPA_site"/>
</dbReference>
<dbReference type="PROSITE" id="PS00600">
    <property type="entry name" value="AA_TRANSFER_CLASS_3"/>
    <property type="match status" value="1"/>
</dbReference>
<dbReference type="Gene3D" id="3.90.1150.10">
    <property type="entry name" value="Aspartate Aminotransferase, domain 1"/>
    <property type="match status" value="1"/>
</dbReference>
<comment type="subunit">
    <text evidence="5">Homodimer.</text>
</comment>
<dbReference type="EC" id="2.6.1.11" evidence="5"/>
<name>A0A926ET71_9FIRM</name>
<keyword evidence="7" id="KW-1185">Reference proteome</keyword>
<dbReference type="PANTHER" id="PTHR11986:SF79">
    <property type="entry name" value="ACETYLORNITHINE AMINOTRANSFERASE, MITOCHONDRIAL"/>
    <property type="match status" value="1"/>
</dbReference>
<gene>
    <name evidence="5" type="primary">argD</name>
    <name evidence="6" type="ORF">H8705_09965</name>
</gene>
<dbReference type="Proteomes" id="UP000623678">
    <property type="component" value="Unassembled WGS sequence"/>
</dbReference>
<comment type="pathway">
    <text evidence="5">Amino-acid biosynthesis; L-arginine biosynthesis; N(2)-acetyl-L-ornithine from L-glutamate: step 4/4.</text>
</comment>
<keyword evidence="4 5" id="KW-0663">Pyridoxal phosphate</keyword>
<comment type="miscellaneous">
    <text evidence="5">May also have succinyldiaminopimelate aminotransferase activity, thus carrying out the corresponding step in lysine biosynthesis.</text>
</comment>
<accession>A0A926ET71</accession>
<dbReference type="HAMAP" id="MF_01107">
    <property type="entry name" value="ArgD_aminotrans_3"/>
    <property type="match status" value="1"/>
</dbReference>
<dbReference type="EMBL" id="JACRTD010000007">
    <property type="protein sequence ID" value="MBC8585909.1"/>
    <property type="molecule type" value="Genomic_DNA"/>
</dbReference>
<evidence type="ECO:0000256" key="2">
    <source>
        <dbReference type="ARBA" id="ARBA00022605"/>
    </source>
</evidence>
<evidence type="ECO:0000313" key="6">
    <source>
        <dbReference type="EMBL" id="MBC8585909.1"/>
    </source>
</evidence>
<keyword evidence="3 5" id="KW-0808">Transferase</keyword>
<dbReference type="InterPro" id="IPR004636">
    <property type="entry name" value="AcOrn/SuccOrn_fam"/>
</dbReference>
<organism evidence="6 7">
    <name type="scientific">Youxingia wuxianensis</name>
    <dbReference type="NCBI Taxonomy" id="2763678"/>
    <lineage>
        <taxon>Bacteria</taxon>
        <taxon>Bacillati</taxon>
        <taxon>Bacillota</taxon>
        <taxon>Clostridia</taxon>
        <taxon>Eubacteriales</taxon>
        <taxon>Oscillospiraceae</taxon>
        <taxon>Youxingia</taxon>
    </lineage>
</organism>
<dbReference type="FunFam" id="3.40.640.10:FF:000004">
    <property type="entry name" value="Acetylornithine aminotransferase"/>
    <property type="match status" value="1"/>
</dbReference>
<feature type="binding site" evidence="5">
    <location>
        <position position="135"/>
    </location>
    <ligand>
        <name>pyridoxal 5'-phosphate</name>
        <dbReference type="ChEBI" id="CHEBI:597326"/>
    </ligand>
</feature>
<feature type="binding site" evidence="5">
    <location>
        <begin position="102"/>
        <end position="103"/>
    </location>
    <ligand>
        <name>pyridoxal 5'-phosphate</name>
        <dbReference type="ChEBI" id="CHEBI:597326"/>
    </ligand>
</feature>
<sequence>MSWKQQDSKYIAGTYARYDLEAVKGKGARCWDVNGKEYIDFTSGIGVNSLGFCDEDWAAAVSSQAQKLQHISNLYYTQPMEDLAQGLCQRTGMNKVFFCNSGAEANEGAIKTARKYSFDHYGKGRHKIVALENSFHGRTITTLSATGQAVFHQYFDPFTDGFLFAKANDIQDIKSKLSPDVCAVMVELIQGEGGVVPLREDFVREIAALCKEKDLLLIVDEVQTGMGRTGKLLCCEHYAIKPDIVTLAKGLGGGLPIGAVLLGEKCENTLGAGDHGTTYGGNPVACAGANVVLKKLDENLLEQVSQKGAYLKSRLLACKKVERVDGKGMMLGIAMKGKDSKQTAKECLERGLVVLTAKAKLRLLPPLNISREELEKGLAVLEEVLG</sequence>
<feature type="binding site" evidence="5">
    <location>
        <position position="278"/>
    </location>
    <ligand>
        <name>pyridoxal 5'-phosphate</name>
        <dbReference type="ChEBI" id="CHEBI:597326"/>
    </ligand>
</feature>
<keyword evidence="2 5" id="KW-0028">Amino-acid biosynthesis</keyword>
<keyword evidence="1 5" id="KW-0032">Aminotransferase</keyword>
<feature type="binding site" evidence="5">
    <location>
        <position position="138"/>
    </location>
    <ligand>
        <name>N(2)-acetyl-L-ornithine</name>
        <dbReference type="ChEBI" id="CHEBI:57805"/>
    </ligand>
</feature>
<dbReference type="NCBIfam" id="NF002325">
    <property type="entry name" value="PRK01278.1"/>
    <property type="match status" value="1"/>
</dbReference>
<dbReference type="GO" id="GO:0042802">
    <property type="term" value="F:identical protein binding"/>
    <property type="evidence" value="ECO:0007669"/>
    <property type="project" value="TreeGrafter"/>
</dbReference>